<evidence type="ECO:0000313" key="3">
    <source>
        <dbReference type="Proteomes" id="UP000298138"/>
    </source>
</evidence>
<evidence type="ECO:0008006" key="4">
    <source>
        <dbReference type="Google" id="ProtNLM"/>
    </source>
</evidence>
<accession>A0A4S2MW77</accession>
<evidence type="ECO:0000313" key="2">
    <source>
        <dbReference type="EMBL" id="TGZ80902.1"/>
    </source>
</evidence>
<dbReference type="Proteomes" id="UP000298138">
    <property type="component" value="Unassembled WGS sequence"/>
</dbReference>
<gene>
    <name evidence="2" type="ORF">EX30DRAFT_341227</name>
</gene>
<reference evidence="2 3" key="1">
    <citation type="submission" date="2019-04" db="EMBL/GenBank/DDBJ databases">
        <title>Comparative genomics and transcriptomics to analyze fruiting body development in filamentous ascomycetes.</title>
        <authorList>
            <consortium name="DOE Joint Genome Institute"/>
            <person name="Lutkenhaus R."/>
            <person name="Traeger S."/>
            <person name="Breuer J."/>
            <person name="Kuo A."/>
            <person name="Lipzen A."/>
            <person name="Pangilinan J."/>
            <person name="Dilworth D."/>
            <person name="Sandor L."/>
            <person name="Poggeler S."/>
            <person name="Barry K."/>
            <person name="Grigoriev I.V."/>
            <person name="Nowrousian M."/>
        </authorList>
    </citation>
    <scope>NUCLEOTIDE SEQUENCE [LARGE SCALE GENOMIC DNA]</scope>
    <source>
        <strain evidence="2 3">CBS 389.68</strain>
    </source>
</reference>
<dbReference type="OrthoDB" id="3799394at2759"/>
<evidence type="ECO:0000256" key="1">
    <source>
        <dbReference type="SAM" id="SignalP"/>
    </source>
</evidence>
<name>A0A4S2MW77_9PEZI</name>
<sequence>MQFSTLLTLFLATVTLAIPAPGPIPQGDSAGEAAGDMLPPNTIRPAPVRGQVCYRECVDSQMCLAAYPQDCYCRNNVRSKCAKQCAVPLPTLEKCPPIVSASVGAECIGGSYGSCIGAYLCTAQYPQGCHCMNGVKTRCAAACKAPKPQLEKCDPITPVPVAHEDTTEPVTACKCAKPVACVMSWPGSCHCEVDQRKKCAELCGNEWDDEKERAHCKDGLEVAGEK</sequence>
<feature type="signal peptide" evidence="1">
    <location>
        <begin position="1"/>
        <end position="17"/>
    </location>
</feature>
<dbReference type="EMBL" id="ML220122">
    <property type="protein sequence ID" value="TGZ80902.1"/>
    <property type="molecule type" value="Genomic_DNA"/>
</dbReference>
<feature type="chain" id="PRO_5020615690" description="Extracellular membrane protein CFEM domain-containing protein" evidence="1">
    <location>
        <begin position="18"/>
        <end position="226"/>
    </location>
</feature>
<organism evidence="2 3">
    <name type="scientific">Ascodesmis nigricans</name>
    <dbReference type="NCBI Taxonomy" id="341454"/>
    <lineage>
        <taxon>Eukaryota</taxon>
        <taxon>Fungi</taxon>
        <taxon>Dikarya</taxon>
        <taxon>Ascomycota</taxon>
        <taxon>Pezizomycotina</taxon>
        <taxon>Pezizomycetes</taxon>
        <taxon>Pezizales</taxon>
        <taxon>Ascodesmidaceae</taxon>
        <taxon>Ascodesmis</taxon>
    </lineage>
</organism>
<dbReference type="AlphaFoldDB" id="A0A4S2MW77"/>
<protein>
    <recommendedName>
        <fullName evidence="4">Extracellular membrane protein CFEM domain-containing protein</fullName>
    </recommendedName>
</protein>
<dbReference type="InParanoid" id="A0A4S2MW77"/>
<keyword evidence="3" id="KW-1185">Reference proteome</keyword>
<proteinExistence type="predicted"/>
<keyword evidence="1" id="KW-0732">Signal</keyword>